<evidence type="ECO:0000256" key="1">
    <source>
        <dbReference type="ARBA" id="ARBA00022723"/>
    </source>
</evidence>
<feature type="domain" description="Sulfatase N-terminal" evidence="3">
    <location>
        <begin position="37"/>
        <end position="242"/>
    </location>
</feature>
<comment type="caution">
    <text evidence="4">The sequence shown here is derived from an EMBL/GenBank/DDBJ whole genome shotgun (WGS) entry which is preliminary data.</text>
</comment>
<keyword evidence="1" id="KW-0479">Metal-binding</keyword>
<dbReference type="GO" id="GO:0005737">
    <property type="term" value="C:cytoplasm"/>
    <property type="evidence" value="ECO:0007669"/>
    <property type="project" value="TreeGrafter"/>
</dbReference>
<dbReference type="Pfam" id="PF00884">
    <property type="entry name" value="Sulfatase"/>
    <property type="match status" value="1"/>
</dbReference>
<dbReference type="GO" id="GO:0046872">
    <property type="term" value="F:metal ion binding"/>
    <property type="evidence" value="ECO:0007669"/>
    <property type="project" value="UniProtKB-KW"/>
</dbReference>
<dbReference type="GO" id="GO:0016740">
    <property type="term" value="F:transferase activity"/>
    <property type="evidence" value="ECO:0007669"/>
    <property type="project" value="UniProtKB-KW"/>
</dbReference>
<proteinExistence type="predicted"/>
<dbReference type="EMBL" id="VWRS01000005">
    <property type="protein sequence ID" value="KAA5824796.1"/>
    <property type="molecule type" value="Genomic_DNA"/>
</dbReference>
<reference evidence="5 6" key="2">
    <citation type="submission" date="2019-07" db="EMBL/GenBank/DDBJ databases">
        <title>Algibacter marinivivus sp. nov., isolated from the surface of a marine red alga.</title>
        <authorList>
            <person name="Zhong X."/>
            <person name="Xu W."/>
            <person name="Zhang Y."/>
            <person name="Zhang Q."/>
            <person name="Du Z."/>
        </authorList>
    </citation>
    <scope>NUCLEOTIDE SEQUENCE [LARGE SCALE GENOMIC DNA]</scope>
    <source>
        <strain evidence="5 6">RU-4-M-4</strain>
    </source>
</reference>
<dbReference type="EMBL" id="VMBF01000005">
    <property type="protein sequence ID" value="TSJ75961.1"/>
    <property type="molecule type" value="Genomic_DNA"/>
</dbReference>
<keyword evidence="6" id="KW-1185">Reference proteome</keyword>
<reference evidence="4 7" key="1">
    <citation type="journal article" date="2015" name="Int. J. Syst. Evol. Microbiol.">
        <title>Algibacter amylolyticus sp. nov., isolated from intertidal sediment.</title>
        <authorList>
            <person name="Zhang D.C."/>
            <person name="Wu J."/>
            <person name="Neuner K."/>
            <person name="Yao J."/>
            <person name="Margesin R."/>
        </authorList>
    </citation>
    <scope>NUCLEOTIDE SEQUENCE [LARGE SCALE GENOMIC DNA]</scope>
    <source>
        <strain evidence="4 7">RU-4-M-4</strain>
    </source>
</reference>
<dbReference type="GO" id="GO:0008484">
    <property type="term" value="F:sulfuric ester hydrolase activity"/>
    <property type="evidence" value="ECO:0007669"/>
    <property type="project" value="TreeGrafter"/>
</dbReference>
<evidence type="ECO:0000313" key="5">
    <source>
        <dbReference type="EMBL" id="TSJ75961.1"/>
    </source>
</evidence>
<accession>A0A5M7B5E9</accession>
<evidence type="ECO:0000259" key="3">
    <source>
        <dbReference type="Pfam" id="PF00884"/>
    </source>
</evidence>
<dbReference type="PANTHER" id="PTHR45953">
    <property type="entry name" value="IDURONATE 2-SULFATASE"/>
    <property type="match status" value="1"/>
</dbReference>
<dbReference type="PROSITE" id="PS51257">
    <property type="entry name" value="PROKAR_LIPOPROTEIN"/>
    <property type="match status" value="1"/>
</dbReference>
<evidence type="ECO:0000313" key="4">
    <source>
        <dbReference type="EMBL" id="KAA5824796.1"/>
    </source>
</evidence>
<name>A0A5M7B5E9_9FLAO</name>
<dbReference type="Gene3D" id="3.40.720.10">
    <property type="entry name" value="Alkaline Phosphatase, subunit A"/>
    <property type="match status" value="1"/>
</dbReference>
<dbReference type="RefSeq" id="WP_144116339.1">
    <property type="nucleotide sequence ID" value="NZ_JACHGE010000006.1"/>
</dbReference>
<evidence type="ECO:0000256" key="2">
    <source>
        <dbReference type="ARBA" id="ARBA00022801"/>
    </source>
</evidence>
<evidence type="ECO:0000313" key="7">
    <source>
        <dbReference type="Proteomes" id="UP000322315"/>
    </source>
</evidence>
<sequence>MGKPIRYYIYKRSFLLLFFIVVSCSKETKLKQNNRKPNILFLSINDVNDFVGFLDGRYKAITPNMDKVADLGVNFENAHCTTPSCGPSRNAILFGQHAFNSGLYRYNKDMQEVQVEIRKKTPEFISLPQLLKENGYNTFASGEIHCYNWTYTHMHGKNEWTGHYTPKQKEMKPIEDLGYTFSKSRKFYPTLNDDSDYQSYDVVNYGIEILEKKHETPFFLALGLYEGHLPNMIPKKYFDLYNELEITPTYLEDLDVFLSNINQKLIYKPKPRYNNLLKSFSGVVAICDFIK</sequence>
<gene>
    <name evidence="4" type="ORF">F2B50_08935</name>
    <name evidence="5" type="ORF">FPF71_08935</name>
</gene>
<reference evidence="4" key="3">
    <citation type="submission" date="2019-09" db="EMBL/GenBank/DDBJ databases">
        <authorList>
            <person name="Zhang D.-C."/>
        </authorList>
    </citation>
    <scope>NUCLEOTIDE SEQUENCE</scope>
    <source>
        <strain evidence="4">RU-4-M-4</strain>
    </source>
</reference>
<dbReference type="PANTHER" id="PTHR45953:SF1">
    <property type="entry name" value="IDURONATE 2-SULFATASE"/>
    <property type="match status" value="1"/>
</dbReference>
<protein>
    <submittedName>
        <fullName evidence="4">Sulfatase-like hydrolase/transferase</fullName>
    </submittedName>
</protein>
<evidence type="ECO:0000313" key="6">
    <source>
        <dbReference type="Proteomes" id="UP000315145"/>
    </source>
</evidence>
<dbReference type="OrthoDB" id="9777768at2"/>
<keyword evidence="4" id="KW-0808">Transferase</keyword>
<organism evidence="4 7">
    <name type="scientific">Algibacter amylolyticus</name>
    <dbReference type="NCBI Taxonomy" id="1608400"/>
    <lineage>
        <taxon>Bacteria</taxon>
        <taxon>Pseudomonadati</taxon>
        <taxon>Bacteroidota</taxon>
        <taxon>Flavobacteriia</taxon>
        <taxon>Flavobacteriales</taxon>
        <taxon>Flavobacteriaceae</taxon>
        <taxon>Algibacter</taxon>
    </lineage>
</organism>
<dbReference type="AlphaFoldDB" id="A0A5M7B5E9"/>
<keyword evidence="2 4" id="KW-0378">Hydrolase</keyword>
<dbReference type="SUPFAM" id="SSF53649">
    <property type="entry name" value="Alkaline phosphatase-like"/>
    <property type="match status" value="1"/>
</dbReference>
<dbReference type="InterPro" id="IPR017850">
    <property type="entry name" value="Alkaline_phosphatase_core_sf"/>
</dbReference>
<dbReference type="InterPro" id="IPR000917">
    <property type="entry name" value="Sulfatase_N"/>
</dbReference>
<dbReference type="Proteomes" id="UP000322315">
    <property type="component" value="Unassembled WGS sequence"/>
</dbReference>
<dbReference type="Proteomes" id="UP000315145">
    <property type="component" value="Unassembled WGS sequence"/>
</dbReference>